<evidence type="ECO:0000313" key="5">
    <source>
        <dbReference type="EMBL" id="CDF36435.1"/>
    </source>
</evidence>
<dbReference type="PANTHER" id="PTHR43794">
    <property type="entry name" value="AMINOHYDROLASE SSNA-RELATED"/>
    <property type="match status" value="1"/>
</dbReference>
<dbReference type="GO" id="GO:0046872">
    <property type="term" value="F:metal ion binding"/>
    <property type="evidence" value="ECO:0007669"/>
    <property type="project" value="UniProtKB-KW"/>
</dbReference>
<dbReference type="Gramene" id="CDF36435">
    <property type="protein sequence ID" value="CDF36435"/>
    <property type="gene ID" value="CHC_T00004374001"/>
</dbReference>
<evidence type="ECO:0000256" key="1">
    <source>
        <dbReference type="ARBA" id="ARBA00022723"/>
    </source>
</evidence>
<organism evidence="5 6">
    <name type="scientific">Chondrus crispus</name>
    <name type="common">Carrageen Irish moss</name>
    <name type="synonym">Polymorpha crispa</name>
    <dbReference type="NCBI Taxonomy" id="2769"/>
    <lineage>
        <taxon>Eukaryota</taxon>
        <taxon>Rhodophyta</taxon>
        <taxon>Florideophyceae</taxon>
        <taxon>Rhodymeniophycidae</taxon>
        <taxon>Gigartinales</taxon>
        <taxon>Gigartinaceae</taxon>
        <taxon>Chondrus</taxon>
    </lineage>
</organism>
<dbReference type="GeneID" id="17323967"/>
<protein>
    <recommendedName>
        <fullName evidence="4">Amidohydrolase-related domain-containing protein</fullName>
    </recommendedName>
</protein>
<keyword evidence="3" id="KW-0862">Zinc</keyword>
<keyword evidence="6" id="KW-1185">Reference proteome</keyword>
<dbReference type="OMA" id="CMARESQ"/>
<reference evidence="6" key="1">
    <citation type="journal article" date="2013" name="Proc. Natl. Acad. Sci. U.S.A.">
        <title>Genome structure and metabolic features in the red seaweed Chondrus crispus shed light on evolution of the Archaeplastida.</title>
        <authorList>
            <person name="Collen J."/>
            <person name="Porcel B."/>
            <person name="Carre W."/>
            <person name="Ball S.G."/>
            <person name="Chaparro C."/>
            <person name="Tonon T."/>
            <person name="Barbeyron T."/>
            <person name="Michel G."/>
            <person name="Noel B."/>
            <person name="Valentin K."/>
            <person name="Elias M."/>
            <person name="Artiguenave F."/>
            <person name="Arun A."/>
            <person name="Aury J.M."/>
            <person name="Barbosa-Neto J.F."/>
            <person name="Bothwell J.H."/>
            <person name="Bouget F.Y."/>
            <person name="Brillet L."/>
            <person name="Cabello-Hurtado F."/>
            <person name="Capella-Gutierrez S."/>
            <person name="Charrier B."/>
            <person name="Cladiere L."/>
            <person name="Cock J.M."/>
            <person name="Coelho S.M."/>
            <person name="Colleoni C."/>
            <person name="Czjzek M."/>
            <person name="Da Silva C."/>
            <person name="Delage L."/>
            <person name="Denoeud F."/>
            <person name="Deschamps P."/>
            <person name="Dittami S.M."/>
            <person name="Gabaldon T."/>
            <person name="Gachon C.M."/>
            <person name="Groisillier A."/>
            <person name="Herve C."/>
            <person name="Jabbari K."/>
            <person name="Katinka M."/>
            <person name="Kloareg B."/>
            <person name="Kowalczyk N."/>
            <person name="Labadie K."/>
            <person name="Leblanc C."/>
            <person name="Lopez P.J."/>
            <person name="McLachlan D.H."/>
            <person name="Meslet-Cladiere L."/>
            <person name="Moustafa A."/>
            <person name="Nehr Z."/>
            <person name="Nyvall Collen P."/>
            <person name="Panaud O."/>
            <person name="Partensky F."/>
            <person name="Poulain J."/>
            <person name="Rensing S.A."/>
            <person name="Rousvoal S."/>
            <person name="Samson G."/>
            <person name="Symeonidi A."/>
            <person name="Weissenbach J."/>
            <person name="Zambounis A."/>
            <person name="Wincker P."/>
            <person name="Boyen C."/>
        </authorList>
    </citation>
    <scope>NUCLEOTIDE SEQUENCE [LARGE SCALE GENOMIC DNA]</scope>
    <source>
        <strain evidence="6">cv. Stackhouse</strain>
    </source>
</reference>
<evidence type="ECO:0000256" key="2">
    <source>
        <dbReference type="ARBA" id="ARBA00022801"/>
    </source>
</evidence>
<dbReference type="FunFam" id="3.20.20.140:FF:000014">
    <property type="entry name" value="5-methylthioadenosine/S-adenosylhomocysteine deaminase"/>
    <property type="match status" value="1"/>
</dbReference>
<evidence type="ECO:0000259" key="4">
    <source>
        <dbReference type="Pfam" id="PF01979"/>
    </source>
</evidence>
<dbReference type="NCBIfam" id="NF006055">
    <property type="entry name" value="PRK08203.1"/>
    <property type="match status" value="1"/>
</dbReference>
<dbReference type="InterPro" id="IPR006680">
    <property type="entry name" value="Amidohydro-rel"/>
</dbReference>
<feature type="domain" description="Amidohydrolase-related" evidence="4">
    <location>
        <begin position="72"/>
        <end position="446"/>
    </location>
</feature>
<dbReference type="GO" id="GO:0019239">
    <property type="term" value="F:deaminase activity"/>
    <property type="evidence" value="ECO:0007669"/>
    <property type="project" value="UniProtKB-ARBA"/>
</dbReference>
<name>R7QG94_CHOCR</name>
<sequence length="486" mass="53095">MEAKSGNSTTTRPRKVLLKDIAVLWTGEDESVHSGVSIFIDNGIIQWLGDHDSIPASLLRTDHVIEDMSNRLVTPGLINTHHHMYQSLTKCMARESQLFEWLQTLYPLWQHLTPEMIKKSSKFAIAELLLSGCTLTTDMLYLYPNGVELDDTISAAQELGIRFMPCRGAVTVGQSDGGLPPDVLVEKEEDVLQDMRRLIEMYHDSHDGAMIRIALAPCSPFSASETLMKKSAALAREYQNVMLHTHLAENSSDMQFMKTSVQKSLTEYLDDCGWNQKDCWFAHCVKLDEDKSDEAMKYFAERGLGVAHCPVSNCRLASGIAPVCDMLDKKVKVGMGVDGSASNDSGNLLSEARMALMLARVKAEKANALSAVEVLKMATSGGAAVLGRTDVGVIRAGMCGDLVGWRLDAPSFAGAFHSNAAVLSALVLGNGGDLRADYVMVDGKAVVRDGMLVGKHNMREITRAHNHAALMLAKSAREASVNKPRE</sequence>
<dbReference type="GO" id="GO:0016814">
    <property type="term" value="F:hydrolase activity, acting on carbon-nitrogen (but not peptide) bonds, in cyclic amidines"/>
    <property type="evidence" value="ECO:0007669"/>
    <property type="project" value="UniProtKB-ARBA"/>
</dbReference>
<evidence type="ECO:0000256" key="3">
    <source>
        <dbReference type="ARBA" id="ARBA00022833"/>
    </source>
</evidence>
<dbReference type="Gene3D" id="2.30.40.10">
    <property type="entry name" value="Urease, subunit C, domain 1"/>
    <property type="match status" value="1"/>
</dbReference>
<dbReference type="EMBL" id="HG001780">
    <property type="protein sequence ID" value="CDF36435.1"/>
    <property type="molecule type" value="Genomic_DNA"/>
</dbReference>
<dbReference type="AlphaFoldDB" id="R7QG94"/>
<dbReference type="InterPro" id="IPR032466">
    <property type="entry name" value="Metal_Hydrolase"/>
</dbReference>
<dbReference type="STRING" id="2769.R7QG94"/>
<keyword evidence="1" id="KW-0479">Metal-binding</keyword>
<dbReference type="InterPro" id="IPR050287">
    <property type="entry name" value="MTA/SAH_deaminase"/>
</dbReference>
<dbReference type="SUPFAM" id="SSF51338">
    <property type="entry name" value="Composite domain of metallo-dependent hydrolases"/>
    <property type="match status" value="1"/>
</dbReference>
<dbReference type="Gene3D" id="3.20.20.140">
    <property type="entry name" value="Metal-dependent hydrolases"/>
    <property type="match status" value="1"/>
</dbReference>
<dbReference type="SUPFAM" id="SSF51556">
    <property type="entry name" value="Metallo-dependent hydrolases"/>
    <property type="match status" value="1"/>
</dbReference>
<dbReference type="OrthoDB" id="194468at2759"/>
<keyword evidence="2" id="KW-0378">Hydrolase</keyword>
<dbReference type="PANTHER" id="PTHR43794:SF11">
    <property type="entry name" value="AMIDOHYDROLASE-RELATED DOMAIN-CONTAINING PROTEIN"/>
    <property type="match status" value="1"/>
</dbReference>
<dbReference type="InterPro" id="IPR011059">
    <property type="entry name" value="Metal-dep_hydrolase_composite"/>
</dbReference>
<accession>R7QG94</accession>
<dbReference type="KEGG" id="ccp:CHC_T00004374001"/>
<gene>
    <name evidence="5" type="ORF">CHC_T00004374001</name>
</gene>
<dbReference type="PhylomeDB" id="R7QG94"/>
<dbReference type="Pfam" id="PF01979">
    <property type="entry name" value="Amidohydro_1"/>
    <property type="match status" value="1"/>
</dbReference>
<dbReference type="RefSeq" id="XP_005716254.1">
    <property type="nucleotide sequence ID" value="XM_005716197.1"/>
</dbReference>
<dbReference type="CDD" id="cd01298">
    <property type="entry name" value="ATZ_TRZ_like"/>
    <property type="match status" value="1"/>
</dbReference>
<evidence type="ECO:0000313" key="6">
    <source>
        <dbReference type="Proteomes" id="UP000012073"/>
    </source>
</evidence>
<proteinExistence type="predicted"/>
<dbReference type="Proteomes" id="UP000012073">
    <property type="component" value="Unassembled WGS sequence"/>
</dbReference>